<sequence>MTSDIIIEKLDTSRLAYTAGKLVVNFKALYMLEATYTYAYYIYYNDQIVERQWYQPIDKQQVTVTYQPIRSGAYKIRLFLKKDDTLIINKMTNMLNVDVANQQTVTTTLEKEEIYYNDHPVKYLFQPAKTPSDKLVISFSGLHSNEFRGGPPVYNHFRTLWPCDVNKLFILDEYKGQFCYYMGHNRRSDYERSVIALIMTKANELGISSRNIIASGSSKGGAASLYYSMKYHFGTAIVGAPQVFLAKFLKQRATNAPVVRKGLNNMLGEDKAAGEKYYDELIMNLVDTNTTFPDFIFHIGKGDYHYPQHLQPLLKKLDQKGVPYQLDLQDYSDHNQTGQYYAPFLFETISKMIQK</sequence>
<dbReference type="Proteomes" id="UP000295558">
    <property type="component" value="Unassembled WGS sequence"/>
</dbReference>
<gene>
    <name evidence="1" type="ORF">DFP96_101683</name>
</gene>
<name>A0A4R6ZSP9_9LIST</name>
<dbReference type="GO" id="GO:0015031">
    <property type="term" value="P:protein transport"/>
    <property type="evidence" value="ECO:0007669"/>
    <property type="project" value="InterPro"/>
</dbReference>
<dbReference type="Gene3D" id="3.40.50.1820">
    <property type="entry name" value="alpha/beta hydrolase"/>
    <property type="match status" value="1"/>
</dbReference>
<comment type="caution">
    <text evidence="1">The sequence shown here is derived from an EMBL/GenBank/DDBJ whole genome shotgun (WGS) entry which is preliminary data.</text>
</comment>
<dbReference type="STRING" id="1265846.PROCOU_10221"/>
<protein>
    <submittedName>
        <fullName evidence="1">Accessory secretion Sec system protein Asp2</fullName>
    </submittedName>
</protein>
<organism evidence="1 2">
    <name type="scientific">Listeria rocourtiae</name>
    <dbReference type="NCBI Taxonomy" id="647910"/>
    <lineage>
        <taxon>Bacteria</taxon>
        <taxon>Bacillati</taxon>
        <taxon>Bacillota</taxon>
        <taxon>Bacilli</taxon>
        <taxon>Bacillales</taxon>
        <taxon>Listeriaceae</taxon>
        <taxon>Listeria</taxon>
    </lineage>
</organism>
<reference evidence="1 2" key="1">
    <citation type="submission" date="2019-03" db="EMBL/GenBank/DDBJ databases">
        <title>Genomic Encyclopedia of Type Strains, Phase III (KMG-III): the genomes of soil and plant-associated and newly described type strains.</title>
        <authorList>
            <person name="Whitman W."/>
        </authorList>
    </citation>
    <scope>NUCLEOTIDE SEQUENCE [LARGE SCALE GENOMIC DNA]</scope>
    <source>
        <strain evidence="1 2">CECT 7972</strain>
    </source>
</reference>
<evidence type="ECO:0000313" key="2">
    <source>
        <dbReference type="Proteomes" id="UP000295558"/>
    </source>
</evidence>
<dbReference type="InterPro" id="IPR029058">
    <property type="entry name" value="AB_hydrolase_fold"/>
</dbReference>
<dbReference type="RefSeq" id="WP_051994308.1">
    <property type="nucleotide sequence ID" value="NZ_JAARQJ010000017.1"/>
</dbReference>
<dbReference type="Pfam" id="PF16929">
    <property type="entry name" value="Asp2"/>
    <property type="match status" value="1"/>
</dbReference>
<dbReference type="InterPro" id="IPR022267">
    <property type="entry name" value="Asp2"/>
</dbReference>
<accession>A0A4R6ZSP9</accession>
<keyword evidence="2" id="KW-1185">Reference proteome</keyword>
<evidence type="ECO:0000313" key="1">
    <source>
        <dbReference type="EMBL" id="TDR55740.1"/>
    </source>
</evidence>
<dbReference type="AlphaFoldDB" id="A0A4R6ZSP9"/>
<proteinExistence type="predicted"/>
<dbReference type="EMBL" id="SNZK01000001">
    <property type="protein sequence ID" value="TDR55740.1"/>
    <property type="molecule type" value="Genomic_DNA"/>
</dbReference>
<dbReference type="SUPFAM" id="SSF53474">
    <property type="entry name" value="alpha/beta-Hydrolases"/>
    <property type="match status" value="1"/>
</dbReference>